<evidence type="ECO:0000313" key="8">
    <source>
        <dbReference type="Proteomes" id="UP000005233"/>
    </source>
</evidence>
<dbReference type="EMBL" id="CP003243">
    <property type="protein sequence ID" value="AFD00724.1"/>
    <property type="molecule type" value="Genomic_DNA"/>
</dbReference>
<dbReference type="PRINTS" id="PR00506">
    <property type="entry name" value="D21N6MTFRASE"/>
</dbReference>
<dbReference type="KEGG" id="mez:Mtc_1984"/>
<evidence type="ECO:0000256" key="1">
    <source>
        <dbReference type="ARBA" id="ARBA00006594"/>
    </source>
</evidence>
<dbReference type="SUPFAM" id="SSF53335">
    <property type="entry name" value="S-adenosyl-L-methionine-dependent methyltransferases"/>
    <property type="match status" value="1"/>
</dbReference>
<dbReference type="RefSeq" id="WP_014406555.1">
    <property type="nucleotide sequence ID" value="NC_017034.1"/>
</dbReference>
<dbReference type="HOGENOM" id="CLU_007014_0_0_2"/>
<feature type="domain" description="DNA methylase N-4/N-6" evidence="6">
    <location>
        <begin position="152"/>
        <end position="473"/>
    </location>
</feature>
<feature type="region of interest" description="Disordered" evidence="5">
    <location>
        <begin position="1"/>
        <end position="38"/>
    </location>
</feature>
<evidence type="ECO:0000256" key="3">
    <source>
        <dbReference type="ARBA" id="ARBA00022679"/>
    </source>
</evidence>
<protein>
    <submittedName>
        <fullName evidence="7">Adenine specific DNA methylase Mod (Type III restriction-modification system)</fullName>
        <ecNumber evidence="7">2.1.1.72</ecNumber>
    </submittedName>
</protein>
<dbReference type="InterPro" id="IPR002052">
    <property type="entry name" value="DNA_methylase_N6_adenine_CS"/>
</dbReference>
<accession>H8I677</accession>
<reference evidence="7 8" key="1">
    <citation type="journal article" date="2012" name="J. Bacteriol.">
        <title>Complete genome sequence of a thermophilic methanogen, Methanocella conradii HZ254, isolated from Chinese rice field soil.</title>
        <authorList>
            <person name="Lu Z."/>
            <person name="Lu Y."/>
        </authorList>
    </citation>
    <scope>NUCLEOTIDE SEQUENCE [LARGE SCALE GENOMIC DNA]</scope>
    <source>
        <strain evidence="8">DSM 24694 / JCM 17849 / CGMCC 1.5162 / HZ254</strain>
    </source>
</reference>
<dbReference type="InterPro" id="IPR002295">
    <property type="entry name" value="N4/N6-MTase_EcoPI_Mod-like"/>
</dbReference>
<dbReference type="REBASE" id="46283">
    <property type="entry name" value="M.Mco254ORF1984P"/>
</dbReference>
<name>H8I677_METCZ</name>
<keyword evidence="8" id="KW-1185">Reference proteome</keyword>
<dbReference type="InterPro" id="IPR029063">
    <property type="entry name" value="SAM-dependent_MTases_sf"/>
</dbReference>
<dbReference type="AlphaFoldDB" id="H8I677"/>
<dbReference type="STRING" id="1041930.Mtc_1984"/>
<dbReference type="GO" id="GO:0009007">
    <property type="term" value="F:site-specific DNA-methyltransferase (adenine-specific) activity"/>
    <property type="evidence" value="ECO:0007669"/>
    <property type="project" value="UniProtKB-EC"/>
</dbReference>
<dbReference type="GO" id="GO:0005737">
    <property type="term" value="C:cytoplasm"/>
    <property type="evidence" value="ECO:0007669"/>
    <property type="project" value="TreeGrafter"/>
</dbReference>
<comment type="similarity">
    <text evidence="1">Belongs to the N(4)/N(6)-methyltransferase family.</text>
</comment>
<dbReference type="PANTHER" id="PTHR13370">
    <property type="entry name" value="RNA METHYLASE-RELATED"/>
    <property type="match status" value="1"/>
</dbReference>
<keyword evidence="4" id="KW-0949">S-adenosyl-L-methionine</keyword>
<dbReference type="GO" id="GO:0032259">
    <property type="term" value="P:methylation"/>
    <property type="evidence" value="ECO:0007669"/>
    <property type="project" value="UniProtKB-KW"/>
</dbReference>
<dbReference type="Gene3D" id="3.40.50.150">
    <property type="entry name" value="Vaccinia Virus protein VP39"/>
    <property type="match status" value="1"/>
</dbReference>
<dbReference type="GO" id="GO:0008170">
    <property type="term" value="F:N-methyltransferase activity"/>
    <property type="evidence" value="ECO:0007669"/>
    <property type="project" value="InterPro"/>
</dbReference>
<dbReference type="InterPro" id="IPR002941">
    <property type="entry name" value="DNA_methylase_N4/N6"/>
</dbReference>
<dbReference type="PANTHER" id="PTHR13370:SF16">
    <property type="entry name" value="SITE-SPECIFIC DNA-METHYLTRANSFERASE (ADENINE-SPECIFIC)"/>
    <property type="match status" value="1"/>
</dbReference>
<dbReference type="Pfam" id="PF01555">
    <property type="entry name" value="N6_N4_Mtase"/>
    <property type="match status" value="1"/>
</dbReference>
<sequence>MVYMVGASGSSDKRDIEQYQHKGKERCYNPPVGLVTPETDKDEEKKLYEYDPHLDPQLWWAGKMAHMKFEVPTVSLHVHERIDPLTIIKAVKRKNGDTRQVSLFEYNEENPPLREAIEFYRHRHNWSNRLIAGDSLLVMNSLLEKEGMAGKVQMIYIDPPYGIKYGSNFQPFVNKRDVKDGKDEDLTQEPEMVKAFRDTWELGIHSYLTYLRDRLLLAKELLHESGSIFVQISDENVHHVRELLDEIFGSKNFVGIIVFSKTTGFSGKTLSSIADFLVWYSKDINKIKYHQLYREKQAGDEGATKYRPVSSYKSIPEGLFDKNRLVTLADLTSQGSLSSSNQEFIFNGKSWYPPTGLHWKTTIEGLNRLASAGRIIIEGNSLRYLRFLDDFPVYPISNIWIDVGGIQNRIEGKIYVVQTSTLAIQRCILMTTDPGDLVFDPTCGSGTTAYVAEQWGRRWITCDTSRVAITLAKQRLMTALFDYYELAYPEQGVGSGFRYKTVPHITLKSIANDEPPTQEILYDQPYIDRSKVRVTGPFTVEAVPAPTVKPLTEIEDTQQADESVTRSGETLRQAEWRDELFKTGIRGKGGQKIEFSRVEPLPGAKWLHADAETKENSPQRVVISFGPEHMPLEQKQVELAIEEAQKLIPKPKIVVFAAFHFDPEAAKDIDETRWPGVTLLKVQMNTDLLTEDLKKKRASNESFMLIGQPDVELESLGNGKYKVSVHGFDYYNTKTGVIESGGKEKIAMWMLDTDYDGRSLYPRQVFFPMAGEKEGWAKLAKNLKAEIDEELIEAYRGTESLPFTPGPNKRIAVKIVDDRGIESLKIMSVE</sequence>
<keyword evidence="3 7" id="KW-0808">Transferase</keyword>
<keyword evidence="2 7" id="KW-0489">Methyltransferase</keyword>
<proteinExistence type="inferred from homology"/>
<gene>
    <name evidence="7" type="ordered locus">Mtc_1984</name>
</gene>
<evidence type="ECO:0000259" key="6">
    <source>
        <dbReference type="Pfam" id="PF01555"/>
    </source>
</evidence>
<evidence type="ECO:0000256" key="4">
    <source>
        <dbReference type="ARBA" id="ARBA00022691"/>
    </source>
</evidence>
<dbReference type="Proteomes" id="UP000005233">
    <property type="component" value="Chromosome"/>
</dbReference>
<dbReference type="PROSITE" id="PS00092">
    <property type="entry name" value="N6_MTASE"/>
    <property type="match status" value="1"/>
</dbReference>
<evidence type="ECO:0000256" key="2">
    <source>
        <dbReference type="ARBA" id="ARBA00022603"/>
    </source>
</evidence>
<evidence type="ECO:0000313" key="7">
    <source>
        <dbReference type="EMBL" id="AFD00724.1"/>
    </source>
</evidence>
<evidence type="ECO:0000256" key="5">
    <source>
        <dbReference type="SAM" id="MobiDB-lite"/>
    </source>
</evidence>
<dbReference type="GO" id="GO:0003677">
    <property type="term" value="F:DNA binding"/>
    <property type="evidence" value="ECO:0007669"/>
    <property type="project" value="InterPro"/>
</dbReference>
<feature type="compositionally biased region" description="Basic and acidic residues" evidence="5">
    <location>
        <begin position="11"/>
        <end position="27"/>
    </location>
</feature>
<dbReference type="GeneID" id="11972136"/>
<dbReference type="EC" id="2.1.1.72" evidence="7"/>
<dbReference type="eggNOG" id="arCOG00108">
    <property type="taxonomic scope" value="Archaea"/>
</dbReference>
<organism evidence="7 8">
    <name type="scientific">Methanocella conradii (strain DSM 24694 / JCM 17849 / CGMCC 1.5162 / HZ254)</name>
    <dbReference type="NCBI Taxonomy" id="1041930"/>
    <lineage>
        <taxon>Archaea</taxon>
        <taxon>Methanobacteriati</taxon>
        <taxon>Methanobacteriota</taxon>
        <taxon>Stenosarchaea group</taxon>
        <taxon>Methanomicrobia</taxon>
        <taxon>Methanocellales</taxon>
        <taxon>Methanocellaceae</taxon>
        <taxon>Methanocella</taxon>
    </lineage>
</organism>